<dbReference type="Proteomes" id="UP000219612">
    <property type="component" value="Unassembled WGS sequence"/>
</dbReference>
<name>A0A285HPB4_9ACTN</name>
<proteinExistence type="predicted"/>
<keyword evidence="2" id="KW-1185">Reference proteome</keyword>
<reference evidence="1 2" key="1">
    <citation type="submission" date="2017-09" db="EMBL/GenBank/DDBJ databases">
        <authorList>
            <person name="Ehlers B."/>
            <person name="Leendertz F.H."/>
        </authorList>
    </citation>
    <scope>NUCLEOTIDE SEQUENCE [LARGE SCALE GENOMIC DNA]</scope>
    <source>
        <strain evidence="1 2">CGMCC 4.6857</strain>
    </source>
</reference>
<accession>A0A285HPB4</accession>
<evidence type="ECO:0000313" key="2">
    <source>
        <dbReference type="Proteomes" id="UP000219612"/>
    </source>
</evidence>
<dbReference type="AlphaFoldDB" id="A0A285HPB4"/>
<protein>
    <submittedName>
        <fullName evidence="1">Uncharacterized protein</fullName>
    </submittedName>
</protein>
<gene>
    <name evidence="1" type="ORF">SAMN05421748_105119</name>
</gene>
<dbReference type="EMBL" id="OBDY01000005">
    <property type="protein sequence ID" value="SNY37600.1"/>
    <property type="molecule type" value="Genomic_DNA"/>
</dbReference>
<evidence type="ECO:0000313" key="1">
    <source>
        <dbReference type="EMBL" id="SNY37600.1"/>
    </source>
</evidence>
<sequence length="100" mass="10892">MPVFCLDGFREPAKVTVTVTSPSAPEIRHIRLQQLAGIPWLIPAGSPAGHYRVRATQGGRSATAEFEVRRATRPRMWITPDDAEPGELGGPPGSVFWVQS</sequence>
<organism evidence="1 2">
    <name type="scientific">Paractinoplanes atraurantiacus</name>
    <dbReference type="NCBI Taxonomy" id="1036182"/>
    <lineage>
        <taxon>Bacteria</taxon>
        <taxon>Bacillati</taxon>
        <taxon>Actinomycetota</taxon>
        <taxon>Actinomycetes</taxon>
        <taxon>Micromonosporales</taxon>
        <taxon>Micromonosporaceae</taxon>
        <taxon>Paractinoplanes</taxon>
    </lineage>
</organism>